<dbReference type="AlphaFoldDB" id="A0A3N6PNS8"/>
<reference evidence="1" key="1">
    <citation type="submission" date="2019-12" db="EMBL/GenBank/DDBJ databases">
        <title>Genome sequencing and annotation of Brassica cretica.</title>
        <authorList>
            <person name="Studholme D.J."/>
            <person name="Sarris P.F."/>
        </authorList>
    </citation>
    <scope>NUCLEOTIDE SEQUENCE</scope>
    <source>
        <strain evidence="1">PFS-001/15</strain>
        <tissue evidence="1">Leaf</tissue>
    </source>
</reference>
<proteinExistence type="predicted"/>
<evidence type="ECO:0000313" key="2">
    <source>
        <dbReference type="Proteomes" id="UP000712281"/>
    </source>
</evidence>
<sequence length="91" mass="10049">MLGMWSGKYDKYGRTMAPGSVPERGSCDKCGDEKPPLQQTQCMHYTLCERCLGGCYSPIFYNPRFRCDVCEQWNKARKAARAAAGEAAGSG</sequence>
<evidence type="ECO:0000313" key="1">
    <source>
        <dbReference type="EMBL" id="KAF2551887.1"/>
    </source>
</evidence>
<dbReference type="EMBL" id="QGKW02001988">
    <property type="protein sequence ID" value="KAF2551887.1"/>
    <property type="molecule type" value="Genomic_DNA"/>
</dbReference>
<accession>A0A3N6PNS8</accession>
<gene>
    <name evidence="1" type="ORF">F2Q68_00037813</name>
</gene>
<comment type="caution">
    <text evidence="1">The sequence shown here is derived from an EMBL/GenBank/DDBJ whole genome shotgun (WGS) entry which is preliminary data.</text>
</comment>
<dbReference type="Proteomes" id="UP000712281">
    <property type="component" value="Unassembled WGS sequence"/>
</dbReference>
<name>A0A3N6PNS8_BRACR</name>
<organism evidence="1 2">
    <name type="scientific">Brassica cretica</name>
    <name type="common">Mustard</name>
    <dbReference type="NCBI Taxonomy" id="69181"/>
    <lineage>
        <taxon>Eukaryota</taxon>
        <taxon>Viridiplantae</taxon>
        <taxon>Streptophyta</taxon>
        <taxon>Embryophyta</taxon>
        <taxon>Tracheophyta</taxon>
        <taxon>Spermatophyta</taxon>
        <taxon>Magnoliopsida</taxon>
        <taxon>eudicotyledons</taxon>
        <taxon>Gunneridae</taxon>
        <taxon>Pentapetalae</taxon>
        <taxon>rosids</taxon>
        <taxon>malvids</taxon>
        <taxon>Brassicales</taxon>
        <taxon>Brassicaceae</taxon>
        <taxon>Brassiceae</taxon>
        <taxon>Brassica</taxon>
    </lineage>
</organism>
<protein>
    <submittedName>
        <fullName evidence="1">Uncharacterized protein</fullName>
    </submittedName>
</protein>